<comment type="caution">
    <text evidence="1">The sequence shown here is derived from an EMBL/GenBank/DDBJ whole genome shotgun (WGS) entry which is preliminary data.</text>
</comment>
<name>A0ACC2N0F3_9HYME</name>
<dbReference type="Proteomes" id="UP001239111">
    <property type="component" value="Chromosome 4"/>
</dbReference>
<gene>
    <name evidence="1" type="ORF">QAD02_006209</name>
</gene>
<evidence type="ECO:0000313" key="1">
    <source>
        <dbReference type="EMBL" id="KAJ8664547.1"/>
    </source>
</evidence>
<evidence type="ECO:0000313" key="2">
    <source>
        <dbReference type="Proteomes" id="UP001239111"/>
    </source>
</evidence>
<reference evidence="1" key="1">
    <citation type="submission" date="2023-04" db="EMBL/GenBank/DDBJ databases">
        <title>A chromosome-level genome assembly of the parasitoid wasp Eretmocerus hayati.</title>
        <authorList>
            <person name="Zhong Y."/>
            <person name="Liu S."/>
            <person name="Liu Y."/>
        </authorList>
    </citation>
    <scope>NUCLEOTIDE SEQUENCE</scope>
    <source>
        <strain evidence="1">ZJU_SS_LIU_2023</strain>
    </source>
</reference>
<keyword evidence="2" id="KW-1185">Reference proteome</keyword>
<sequence>MKRPRGGANGARRSIDEVDADACQEDDKQITPDELRIQEHNIEEQKQQDDEVDECIAIMETTITEDGPEKDDRGTFVSWPVKLISNTCCWLTLELGRLLDDNKIARAASSDEPGHFLPSVVVFLLVLLFVNSYGDTLDRVTRNCVGSAFRTLRGGMQLLSVLTWEDIEGLATAAVVVLFWIGAFRIVVNIVSRLVDAPKFIAP</sequence>
<organism evidence="1 2">
    <name type="scientific">Eretmocerus hayati</name>
    <dbReference type="NCBI Taxonomy" id="131215"/>
    <lineage>
        <taxon>Eukaryota</taxon>
        <taxon>Metazoa</taxon>
        <taxon>Ecdysozoa</taxon>
        <taxon>Arthropoda</taxon>
        <taxon>Hexapoda</taxon>
        <taxon>Insecta</taxon>
        <taxon>Pterygota</taxon>
        <taxon>Neoptera</taxon>
        <taxon>Endopterygota</taxon>
        <taxon>Hymenoptera</taxon>
        <taxon>Apocrita</taxon>
        <taxon>Proctotrupomorpha</taxon>
        <taxon>Chalcidoidea</taxon>
        <taxon>Aphelinidae</taxon>
        <taxon>Aphelininae</taxon>
        <taxon>Eretmocerus</taxon>
    </lineage>
</organism>
<dbReference type="EMBL" id="CM056744">
    <property type="protein sequence ID" value="KAJ8664547.1"/>
    <property type="molecule type" value="Genomic_DNA"/>
</dbReference>
<proteinExistence type="predicted"/>
<protein>
    <submittedName>
        <fullName evidence="1">Uncharacterized protein</fullName>
    </submittedName>
</protein>
<accession>A0ACC2N0F3</accession>